<keyword evidence="9" id="KW-0472">Membrane</keyword>
<keyword evidence="8" id="KW-0443">Lipid metabolism</keyword>
<dbReference type="PANTHER" id="PTHR12317:SF74">
    <property type="entry name" value="2-ACYLGLYCEROL O-ACYLTRANSFERASE 2"/>
    <property type="match status" value="1"/>
</dbReference>
<evidence type="ECO:0000313" key="11">
    <source>
        <dbReference type="EMBL" id="AFP08575.1"/>
    </source>
</evidence>
<dbReference type="EMBL" id="JW876058">
    <property type="protein sequence ID" value="AFP08575.1"/>
    <property type="molecule type" value="mRNA"/>
</dbReference>
<keyword evidence="10 11" id="KW-0012">Acyltransferase</keyword>
<evidence type="ECO:0000256" key="1">
    <source>
        <dbReference type="ARBA" id="ARBA00004477"/>
    </source>
</evidence>
<evidence type="ECO:0000256" key="7">
    <source>
        <dbReference type="ARBA" id="ARBA00022989"/>
    </source>
</evidence>
<evidence type="ECO:0000256" key="2">
    <source>
        <dbReference type="ARBA" id="ARBA00005420"/>
    </source>
</evidence>
<dbReference type="GO" id="GO:0006651">
    <property type="term" value="P:diacylglycerol biosynthetic process"/>
    <property type="evidence" value="ECO:0007669"/>
    <property type="project" value="TreeGrafter"/>
</dbReference>
<accession>V9LA94</accession>
<dbReference type="Pfam" id="PF03982">
    <property type="entry name" value="DAGAT"/>
    <property type="match status" value="1"/>
</dbReference>
<dbReference type="CDD" id="cd07987">
    <property type="entry name" value="LPLAT_MGAT-like"/>
    <property type="match status" value="1"/>
</dbReference>
<evidence type="ECO:0000256" key="4">
    <source>
        <dbReference type="ARBA" id="ARBA00022679"/>
    </source>
</evidence>
<dbReference type="PANTHER" id="PTHR12317">
    <property type="entry name" value="DIACYLGLYCEROL O-ACYLTRANSFERASE"/>
    <property type="match status" value="1"/>
</dbReference>
<dbReference type="AlphaFoldDB" id="V9LA94"/>
<keyword evidence="7" id="KW-1133">Transmembrane helix</keyword>
<comment type="subcellular location">
    <subcellularLocation>
        <location evidence="1">Endoplasmic reticulum membrane</location>
        <topology evidence="1">Multi-pass membrane protein</topology>
    </subcellularLocation>
</comment>
<keyword evidence="6" id="KW-0256">Endoplasmic reticulum</keyword>
<evidence type="ECO:0000256" key="10">
    <source>
        <dbReference type="ARBA" id="ARBA00023315"/>
    </source>
</evidence>
<proteinExistence type="evidence at transcript level"/>
<dbReference type="InterPro" id="IPR007130">
    <property type="entry name" value="DAGAT"/>
</dbReference>
<evidence type="ECO:0000256" key="3">
    <source>
        <dbReference type="ARBA" id="ARBA00022516"/>
    </source>
</evidence>
<keyword evidence="4 11" id="KW-0808">Transferase</keyword>
<sequence>MLMLPLWFRVPFFRDYIMCAGLVPSAKESAKYLLRQAGGGNVAVIAIGGAPEALDARPGAYSVLLKNRKGFIKLALQFGATLVPVFSFGENELFDQMPNPRGSVLRTIQERLQKMMGISLPLFHARGVFQYSFGLIPYRKPIYTVVGKAIEVEKKESPTQEDIDTLHQKYMEELFRLFEDHKTKYNVTEEKQLTFI</sequence>
<evidence type="ECO:0000256" key="8">
    <source>
        <dbReference type="ARBA" id="ARBA00023098"/>
    </source>
</evidence>
<comment type="similarity">
    <text evidence="2">Belongs to the diacylglycerol acyltransferase family.</text>
</comment>
<keyword evidence="5" id="KW-0812">Transmembrane</keyword>
<dbReference type="GO" id="GO:0003846">
    <property type="term" value="F:2-acylglycerol O-acyltransferase activity"/>
    <property type="evidence" value="ECO:0007669"/>
    <property type="project" value="TreeGrafter"/>
</dbReference>
<evidence type="ECO:0000256" key="5">
    <source>
        <dbReference type="ARBA" id="ARBA00022692"/>
    </source>
</evidence>
<dbReference type="GO" id="GO:0019432">
    <property type="term" value="P:triglyceride biosynthetic process"/>
    <property type="evidence" value="ECO:0007669"/>
    <property type="project" value="TreeGrafter"/>
</dbReference>
<organism evidence="11">
    <name type="scientific">Callorhinchus milii</name>
    <name type="common">Ghost shark</name>
    <dbReference type="NCBI Taxonomy" id="7868"/>
    <lineage>
        <taxon>Eukaryota</taxon>
        <taxon>Metazoa</taxon>
        <taxon>Chordata</taxon>
        <taxon>Craniata</taxon>
        <taxon>Vertebrata</taxon>
        <taxon>Chondrichthyes</taxon>
        <taxon>Holocephali</taxon>
        <taxon>Chimaeriformes</taxon>
        <taxon>Callorhinchidae</taxon>
        <taxon>Callorhinchus</taxon>
    </lineage>
</organism>
<dbReference type="GO" id="GO:0005789">
    <property type="term" value="C:endoplasmic reticulum membrane"/>
    <property type="evidence" value="ECO:0007669"/>
    <property type="project" value="UniProtKB-SubCell"/>
</dbReference>
<name>V9LA94_CALMI</name>
<keyword evidence="3" id="KW-0444">Lipid biosynthesis</keyword>
<dbReference type="GO" id="GO:0004144">
    <property type="term" value="F:diacylglycerol O-acyltransferase activity"/>
    <property type="evidence" value="ECO:0007669"/>
    <property type="project" value="TreeGrafter"/>
</dbReference>
<evidence type="ECO:0000256" key="9">
    <source>
        <dbReference type="ARBA" id="ARBA00023136"/>
    </source>
</evidence>
<reference evidence="11" key="1">
    <citation type="journal article" date="2014" name="Nature">
        <title>Elephant shark genome provides unique insights into gnathostome evolution.</title>
        <authorList>
            <consortium name="International Elephant Shark Genome Sequencing Consortium"/>
            <person name="Venkatesh B."/>
            <person name="Lee A.P."/>
            <person name="Ravi V."/>
            <person name="Maurya A.K."/>
            <person name="Lian M.M."/>
            <person name="Swann J.B."/>
            <person name="Ohta Y."/>
            <person name="Flajnik M.F."/>
            <person name="Sutoh Y."/>
            <person name="Kasahara M."/>
            <person name="Hoon S."/>
            <person name="Gangu V."/>
            <person name="Roy S.W."/>
            <person name="Irimia M."/>
            <person name="Korzh V."/>
            <person name="Kondrychyn I."/>
            <person name="Lim Z.W."/>
            <person name="Tay B.H."/>
            <person name="Tohari S."/>
            <person name="Kong K.W."/>
            <person name="Ho S."/>
            <person name="Lorente-Galdos B."/>
            <person name="Quilez J."/>
            <person name="Marques-Bonet T."/>
            <person name="Raney B.J."/>
            <person name="Ingham P.W."/>
            <person name="Tay A."/>
            <person name="Hillier L.W."/>
            <person name="Minx P."/>
            <person name="Boehm T."/>
            <person name="Wilson R.K."/>
            <person name="Brenner S."/>
            <person name="Warren W.C."/>
        </authorList>
    </citation>
    <scope>NUCLEOTIDE SEQUENCE</scope>
    <source>
        <tissue evidence="11">Liver</tissue>
    </source>
</reference>
<evidence type="ECO:0000256" key="6">
    <source>
        <dbReference type="ARBA" id="ARBA00022824"/>
    </source>
</evidence>
<protein>
    <submittedName>
        <fullName evidence="11">2-acylglycerol O-acyltransferase 2-A</fullName>
    </submittedName>
</protein>